<evidence type="ECO:0000256" key="10">
    <source>
        <dbReference type="PROSITE-ProRule" id="PRU00175"/>
    </source>
</evidence>
<comment type="subcellular location">
    <subcellularLocation>
        <location evidence="9">Endomembrane system</location>
        <topology evidence="9">Single-pass type I membrane protein</topology>
    </subcellularLocation>
</comment>
<dbReference type="Pfam" id="PF13639">
    <property type="entry name" value="zf-RING_2"/>
    <property type="match status" value="1"/>
</dbReference>
<protein>
    <submittedName>
        <fullName evidence="15">Putative e3 ubiquitin ligase</fullName>
    </submittedName>
</protein>
<keyword evidence="3 13" id="KW-0732">Signal</keyword>
<name>A0A224XNQ8_9HEMI</name>
<dbReference type="GO" id="GO:0005634">
    <property type="term" value="C:nucleus"/>
    <property type="evidence" value="ECO:0007669"/>
    <property type="project" value="TreeGrafter"/>
</dbReference>
<proteinExistence type="predicted"/>
<evidence type="ECO:0000256" key="9">
    <source>
        <dbReference type="ARBA" id="ARBA00046288"/>
    </source>
</evidence>
<dbReference type="FunFam" id="3.30.40.10:FF:000429">
    <property type="entry name" value="E3 ubiquitin-protein ligase RNF13"/>
    <property type="match status" value="1"/>
</dbReference>
<sequence length="452" mass="51061">MKTKMIWFREAFLLFLTTSVTGDVQIYPQFGMPHIIADFSDMPARFGEIIPSKGISAYVVYANPEHACTKIDPPPNNVTNLTNRWAVLIRRYNCSFEEKVLNAQNASFDVAIIHNVNSNKLERMHANDPDKIHIPSIFVGASTGRAIKSKYQYFNGFLIQISEDSPWDYNKIFIPFLIVILLCFFTMIGFMVAKCIKDHRRARRRRLPHSSLRKIPVTKYRKGDPYETCAICLDDFIEGEKLRILPCSHAYHCKCIDPWLTRNRRVCPMCKRKVFAQNEQISDNDSMSDDDDHTPLLRSAQRTHGGTFTRENTFTPPVERNSLPSTSSIEERVVNNDGRSVESGLDTACCNACNGNYHPGLLLTSTSCGSQYCSSNEQCCCRSRIEPNSSFYRESNNDEIDVPSVITSVACNSANERINDISCDACIGRTLFDDNHGELTSNGSSENPAPIK</sequence>
<keyword evidence="6 12" id="KW-1133">Transmembrane helix</keyword>
<keyword evidence="5" id="KW-0862">Zinc</keyword>
<reference evidence="15" key="1">
    <citation type="journal article" date="2018" name="PLoS Negl. Trop. Dis.">
        <title>An insight into the salivary gland and fat body transcriptome of Panstrongylus lignarius (Hemiptera: Heteroptera), the main vector of Chagas disease in Peru.</title>
        <authorList>
            <person name="Nevoa J.C."/>
            <person name="Mendes M.T."/>
            <person name="da Silva M.V."/>
            <person name="Soares S.C."/>
            <person name="Oliveira C.J.F."/>
            <person name="Ribeiro J.M.C."/>
        </authorList>
    </citation>
    <scope>NUCLEOTIDE SEQUENCE</scope>
</reference>
<keyword evidence="2" id="KW-0479">Metal-binding</keyword>
<dbReference type="AlphaFoldDB" id="A0A224XNQ8"/>
<feature type="compositionally biased region" description="Polar residues" evidence="11">
    <location>
        <begin position="300"/>
        <end position="315"/>
    </location>
</feature>
<evidence type="ECO:0000256" key="2">
    <source>
        <dbReference type="ARBA" id="ARBA00022723"/>
    </source>
</evidence>
<evidence type="ECO:0000256" key="3">
    <source>
        <dbReference type="ARBA" id="ARBA00022729"/>
    </source>
</evidence>
<organism evidence="15">
    <name type="scientific">Panstrongylus lignarius</name>
    <dbReference type="NCBI Taxonomy" id="156445"/>
    <lineage>
        <taxon>Eukaryota</taxon>
        <taxon>Metazoa</taxon>
        <taxon>Ecdysozoa</taxon>
        <taxon>Arthropoda</taxon>
        <taxon>Hexapoda</taxon>
        <taxon>Insecta</taxon>
        <taxon>Pterygota</taxon>
        <taxon>Neoptera</taxon>
        <taxon>Paraneoptera</taxon>
        <taxon>Hemiptera</taxon>
        <taxon>Heteroptera</taxon>
        <taxon>Panheteroptera</taxon>
        <taxon>Cimicomorpha</taxon>
        <taxon>Reduviidae</taxon>
        <taxon>Triatominae</taxon>
        <taxon>Panstrongylus</taxon>
    </lineage>
</organism>
<evidence type="ECO:0000313" key="15">
    <source>
        <dbReference type="EMBL" id="JAW10070.1"/>
    </source>
</evidence>
<dbReference type="Gene3D" id="3.50.30.30">
    <property type="match status" value="1"/>
</dbReference>
<dbReference type="GO" id="GO:0008270">
    <property type="term" value="F:zinc ion binding"/>
    <property type="evidence" value="ECO:0007669"/>
    <property type="project" value="UniProtKB-KW"/>
</dbReference>
<dbReference type="CDD" id="cd02123">
    <property type="entry name" value="PA_C_RZF_like"/>
    <property type="match status" value="1"/>
</dbReference>
<dbReference type="GO" id="GO:0061630">
    <property type="term" value="F:ubiquitin protein ligase activity"/>
    <property type="evidence" value="ECO:0007669"/>
    <property type="project" value="TreeGrafter"/>
</dbReference>
<keyword evidence="1 12" id="KW-0812">Transmembrane</keyword>
<dbReference type="GO" id="GO:0012505">
    <property type="term" value="C:endomembrane system"/>
    <property type="evidence" value="ECO:0007669"/>
    <property type="project" value="UniProtKB-SubCell"/>
</dbReference>
<dbReference type="GO" id="GO:0005737">
    <property type="term" value="C:cytoplasm"/>
    <property type="evidence" value="ECO:0007669"/>
    <property type="project" value="UniProtKB-ARBA"/>
</dbReference>
<dbReference type="InterPro" id="IPR013083">
    <property type="entry name" value="Znf_RING/FYVE/PHD"/>
</dbReference>
<keyword evidence="8" id="KW-0325">Glycoprotein</keyword>
<feature type="signal peptide" evidence="13">
    <location>
        <begin position="1"/>
        <end position="22"/>
    </location>
</feature>
<dbReference type="Pfam" id="PF02225">
    <property type="entry name" value="PA"/>
    <property type="match status" value="1"/>
</dbReference>
<feature type="chain" id="PRO_5012849968" evidence="13">
    <location>
        <begin position="23"/>
        <end position="452"/>
    </location>
</feature>
<accession>A0A224XNQ8</accession>
<dbReference type="Gene3D" id="3.30.40.10">
    <property type="entry name" value="Zinc/RING finger domain, C3HC4 (zinc finger)"/>
    <property type="match status" value="1"/>
</dbReference>
<feature type="domain" description="RING-type" evidence="14">
    <location>
        <begin position="229"/>
        <end position="271"/>
    </location>
</feature>
<evidence type="ECO:0000256" key="7">
    <source>
        <dbReference type="ARBA" id="ARBA00023136"/>
    </source>
</evidence>
<keyword evidence="7 12" id="KW-0472">Membrane</keyword>
<evidence type="ECO:0000256" key="6">
    <source>
        <dbReference type="ARBA" id="ARBA00022989"/>
    </source>
</evidence>
<dbReference type="InterPro" id="IPR044744">
    <property type="entry name" value="ZNRF4/RNF13/RNF167_PA"/>
</dbReference>
<evidence type="ECO:0000256" key="1">
    <source>
        <dbReference type="ARBA" id="ARBA00022692"/>
    </source>
</evidence>
<evidence type="ECO:0000256" key="8">
    <source>
        <dbReference type="ARBA" id="ARBA00023180"/>
    </source>
</evidence>
<feature type="region of interest" description="Disordered" evidence="11">
    <location>
        <begin position="281"/>
        <end position="326"/>
    </location>
</feature>
<dbReference type="InterPro" id="IPR001841">
    <property type="entry name" value="Znf_RING"/>
</dbReference>
<keyword evidence="4 10" id="KW-0863">Zinc-finger</keyword>
<evidence type="ECO:0000256" key="13">
    <source>
        <dbReference type="SAM" id="SignalP"/>
    </source>
</evidence>
<dbReference type="SMART" id="SM00184">
    <property type="entry name" value="RING"/>
    <property type="match status" value="1"/>
</dbReference>
<dbReference type="SUPFAM" id="SSF57850">
    <property type="entry name" value="RING/U-box"/>
    <property type="match status" value="1"/>
</dbReference>
<evidence type="ECO:0000256" key="11">
    <source>
        <dbReference type="SAM" id="MobiDB-lite"/>
    </source>
</evidence>
<dbReference type="GO" id="GO:0006511">
    <property type="term" value="P:ubiquitin-dependent protein catabolic process"/>
    <property type="evidence" value="ECO:0007669"/>
    <property type="project" value="TreeGrafter"/>
</dbReference>
<evidence type="ECO:0000259" key="14">
    <source>
        <dbReference type="PROSITE" id="PS50089"/>
    </source>
</evidence>
<dbReference type="PANTHER" id="PTHR45931">
    <property type="entry name" value="SI:CH211-59O9.10"/>
    <property type="match status" value="1"/>
</dbReference>
<evidence type="ECO:0000256" key="5">
    <source>
        <dbReference type="ARBA" id="ARBA00022833"/>
    </source>
</evidence>
<feature type="transmembrane region" description="Helical" evidence="12">
    <location>
        <begin position="172"/>
        <end position="196"/>
    </location>
</feature>
<evidence type="ECO:0000256" key="4">
    <source>
        <dbReference type="ARBA" id="ARBA00022771"/>
    </source>
</evidence>
<evidence type="ECO:0000256" key="12">
    <source>
        <dbReference type="SAM" id="Phobius"/>
    </source>
</evidence>
<dbReference type="PANTHER" id="PTHR45931:SF20">
    <property type="entry name" value="RING-TYPE E3 UBIQUITIN TRANSFERASE"/>
    <property type="match status" value="1"/>
</dbReference>
<dbReference type="EMBL" id="GFTR01006356">
    <property type="protein sequence ID" value="JAW10070.1"/>
    <property type="molecule type" value="Transcribed_RNA"/>
</dbReference>
<dbReference type="InterPro" id="IPR003137">
    <property type="entry name" value="PA_domain"/>
</dbReference>
<dbReference type="PROSITE" id="PS50089">
    <property type="entry name" value="ZF_RING_2"/>
    <property type="match status" value="1"/>
</dbReference>
<dbReference type="FunFam" id="3.50.30.30:FF:000026">
    <property type="entry name" value="E3 ubiquitin-protein ligase RNF13"/>
    <property type="match status" value="1"/>
</dbReference>
<dbReference type="InterPro" id="IPR051834">
    <property type="entry name" value="RING_finger_E3_ligase"/>
</dbReference>